<dbReference type="Gene3D" id="3.50.30.40">
    <property type="entry name" value="Ribonuclease E inhibitor RraA/RraA-like"/>
    <property type="match status" value="1"/>
</dbReference>
<evidence type="ECO:0000256" key="2">
    <source>
        <dbReference type="ARBA" id="ARBA00016549"/>
    </source>
</evidence>
<sequence>MTAGFRIKTTWTRIAPDLIAAFRALPVANVSDSMQRLTALGPQMRPMHRGGVLAGPALTVRTRPGDNLLLHKAIDIAAPGDVIVVDAGGDITNALMGELMLAHAVQRGVAGFVLNGAIRDAGEILGQDLPVYALGITHRGPYKTGPGELGFPISIGGTVIAAGDLILGDYDGVVAVAAADAAGVLDAARSKHAAEARQMAQTRAGTMDRSWVDRSLAEGGCEFCD</sequence>
<evidence type="ECO:0000256" key="4">
    <source>
        <dbReference type="ARBA" id="ARBA00030169"/>
    </source>
</evidence>
<organism evidence="5 6">
    <name type="scientific">Paracoccus nototheniae</name>
    <dbReference type="NCBI Taxonomy" id="2489002"/>
    <lineage>
        <taxon>Bacteria</taxon>
        <taxon>Pseudomonadati</taxon>
        <taxon>Pseudomonadota</taxon>
        <taxon>Alphaproteobacteria</taxon>
        <taxon>Rhodobacterales</taxon>
        <taxon>Paracoccaceae</taxon>
        <taxon>Paracoccus</taxon>
    </lineage>
</organism>
<evidence type="ECO:0000256" key="3">
    <source>
        <dbReference type="ARBA" id="ARBA00029596"/>
    </source>
</evidence>
<evidence type="ECO:0000313" key="5">
    <source>
        <dbReference type="EMBL" id="MFD1480020.1"/>
    </source>
</evidence>
<dbReference type="Proteomes" id="UP001597302">
    <property type="component" value="Unassembled WGS sequence"/>
</dbReference>
<reference evidence="6" key="1">
    <citation type="journal article" date="2019" name="Int. J. Syst. Evol. Microbiol.">
        <title>The Global Catalogue of Microorganisms (GCM) 10K type strain sequencing project: providing services to taxonomists for standard genome sequencing and annotation.</title>
        <authorList>
            <consortium name="The Broad Institute Genomics Platform"/>
            <consortium name="The Broad Institute Genome Sequencing Center for Infectious Disease"/>
            <person name="Wu L."/>
            <person name="Ma J."/>
        </authorList>
    </citation>
    <scope>NUCLEOTIDE SEQUENCE [LARGE SCALE GENOMIC DNA]</scope>
    <source>
        <strain evidence="6">CCM 8875</strain>
    </source>
</reference>
<keyword evidence="6" id="KW-1185">Reference proteome</keyword>
<dbReference type="InterPro" id="IPR005493">
    <property type="entry name" value="RraA/RraA-like"/>
</dbReference>
<comment type="caution">
    <text evidence="5">The sequence shown here is derived from an EMBL/GenBank/DDBJ whole genome shotgun (WGS) entry which is preliminary data.</text>
</comment>
<dbReference type="InterPro" id="IPR036704">
    <property type="entry name" value="RraA/RraA-like_sf"/>
</dbReference>
<dbReference type="PANTHER" id="PTHR33254">
    <property type="entry name" value="4-HYDROXY-4-METHYL-2-OXOGLUTARATE ALDOLASE 3-RELATED"/>
    <property type="match status" value="1"/>
</dbReference>
<accession>A0ABW4DQL6</accession>
<protein>
    <recommendedName>
        <fullName evidence="2">Putative 4-hydroxy-4-methyl-2-oxoglutarate aldolase</fullName>
    </recommendedName>
    <alternativeName>
        <fullName evidence="3">Regulator of ribonuclease activity homolog</fullName>
    </alternativeName>
    <alternativeName>
        <fullName evidence="4">RraA-like protein</fullName>
    </alternativeName>
</protein>
<dbReference type="EMBL" id="JBHTOQ010000003">
    <property type="protein sequence ID" value="MFD1480020.1"/>
    <property type="molecule type" value="Genomic_DNA"/>
</dbReference>
<dbReference type="SUPFAM" id="SSF89562">
    <property type="entry name" value="RraA-like"/>
    <property type="match status" value="1"/>
</dbReference>
<dbReference type="RefSeq" id="WP_131576952.1">
    <property type="nucleotide sequence ID" value="NZ_CBCSAJ010000027.1"/>
</dbReference>
<dbReference type="PANTHER" id="PTHR33254:SF4">
    <property type="entry name" value="4-HYDROXY-4-METHYL-2-OXOGLUTARATE ALDOLASE 3-RELATED"/>
    <property type="match status" value="1"/>
</dbReference>
<gene>
    <name evidence="5" type="ORF">ACFQ5P_01800</name>
</gene>
<dbReference type="Pfam" id="PF03737">
    <property type="entry name" value="RraA-like"/>
    <property type="match status" value="1"/>
</dbReference>
<evidence type="ECO:0000256" key="1">
    <source>
        <dbReference type="ARBA" id="ARBA00001968"/>
    </source>
</evidence>
<proteinExistence type="predicted"/>
<dbReference type="CDD" id="cd16841">
    <property type="entry name" value="RraA_family"/>
    <property type="match status" value="1"/>
</dbReference>
<name>A0ABW4DQL6_9RHOB</name>
<dbReference type="NCBIfam" id="NF004850">
    <property type="entry name" value="PRK06201.1"/>
    <property type="match status" value="1"/>
</dbReference>
<comment type="cofactor">
    <cofactor evidence="1">
        <name>a divalent metal cation</name>
        <dbReference type="ChEBI" id="CHEBI:60240"/>
    </cofactor>
</comment>
<evidence type="ECO:0000313" key="6">
    <source>
        <dbReference type="Proteomes" id="UP001597302"/>
    </source>
</evidence>